<organism evidence="2 3">
    <name type="scientific">Paenibacillus beijingensis</name>
    <dbReference type="NCBI Taxonomy" id="1126833"/>
    <lineage>
        <taxon>Bacteria</taxon>
        <taxon>Bacillati</taxon>
        <taxon>Bacillota</taxon>
        <taxon>Bacilli</taxon>
        <taxon>Bacillales</taxon>
        <taxon>Paenibacillaceae</taxon>
        <taxon>Paenibacillus</taxon>
    </lineage>
</organism>
<keyword evidence="3" id="KW-1185">Reference proteome</keyword>
<dbReference type="SUPFAM" id="SSF55729">
    <property type="entry name" value="Acyl-CoA N-acyltransferases (Nat)"/>
    <property type="match status" value="1"/>
</dbReference>
<dbReference type="InterPro" id="IPR016181">
    <property type="entry name" value="Acyl_CoA_acyltransferase"/>
</dbReference>
<dbReference type="RefSeq" id="WP_045670412.1">
    <property type="nucleotide sequence ID" value="NZ_CP011058.1"/>
</dbReference>
<evidence type="ECO:0000259" key="1">
    <source>
        <dbReference type="PROSITE" id="PS51186"/>
    </source>
</evidence>
<feature type="domain" description="N-acetyltransferase" evidence="1">
    <location>
        <begin position="12"/>
        <end position="169"/>
    </location>
</feature>
<dbReference type="InterPro" id="IPR000182">
    <property type="entry name" value="GNAT_dom"/>
</dbReference>
<dbReference type="Proteomes" id="UP000032633">
    <property type="component" value="Chromosome"/>
</dbReference>
<dbReference type="STRING" id="1126833.VN24_10780"/>
<gene>
    <name evidence="2" type="ORF">VN24_10780</name>
</gene>
<dbReference type="HOGENOM" id="CLU_114564_0_1_9"/>
<name>A0A0D5NHW8_9BACL</name>
<dbReference type="PROSITE" id="PS51186">
    <property type="entry name" value="GNAT"/>
    <property type="match status" value="1"/>
</dbReference>
<evidence type="ECO:0000313" key="2">
    <source>
        <dbReference type="EMBL" id="AJY74979.1"/>
    </source>
</evidence>
<reference evidence="2 3" key="1">
    <citation type="journal article" date="2015" name="J. Biotechnol.">
        <title>Complete genome sequence of Paenibacillus beijingensis 7188(T) (=DSM 24997(T)), a novel rhizobacterium from jujube garden soil.</title>
        <authorList>
            <person name="Kwak Y."/>
            <person name="Shin J.H."/>
        </authorList>
    </citation>
    <scope>NUCLEOTIDE SEQUENCE [LARGE SCALE GENOMIC DNA]</scope>
    <source>
        <strain evidence="2 3">DSM 24997</strain>
    </source>
</reference>
<reference evidence="3" key="2">
    <citation type="submission" date="2015-03" db="EMBL/GenBank/DDBJ databases">
        <title>Genome sequence of Paenibacillus beijingensis strain DSM 24997T.</title>
        <authorList>
            <person name="Kwak Y."/>
            <person name="Shin J.-H."/>
        </authorList>
    </citation>
    <scope>NUCLEOTIDE SEQUENCE [LARGE SCALE GENOMIC DNA]</scope>
    <source>
        <strain evidence="3">DSM 24997</strain>
    </source>
</reference>
<dbReference type="EMBL" id="CP011058">
    <property type="protein sequence ID" value="AJY74979.1"/>
    <property type="molecule type" value="Genomic_DNA"/>
</dbReference>
<proteinExistence type="predicted"/>
<dbReference type="AlphaFoldDB" id="A0A0D5NHW8"/>
<dbReference type="PATRIC" id="fig|1126833.4.peg.2370"/>
<sequence length="169" mass="19560">MPQFTARPQNDWKVVPMTERHGEEICGWRYEPPYDLYGWDSWKTICRLEIEFGDPELRSRQYASVTDDRGELKGFAQFFPMEGVIRLGLGMRPDLCGRGFGPYFVSIIVQEAARRAPDAEIDLEVLSWNRRAVRAYEKAGFRLTDTYSKRTPSGPAQFHCMVFEPDTPL</sequence>
<dbReference type="Gene3D" id="3.40.630.30">
    <property type="match status" value="1"/>
</dbReference>
<accession>A0A0D5NHW8</accession>
<keyword evidence="2" id="KW-0808">Transferase</keyword>
<dbReference type="KEGG" id="pbj:VN24_10780"/>
<protein>
    <submittedName>
        <fullName evidence="2">Acetyltransferase</fullName>
    </submittedName>
</protein>
<dbReference type="Pfam" id="PF00583">
    <property type="entry name" value="Acetyltransf_1"/>
    <property type="match status" value="1"/>
</dbReference>
<evidence type="ECO:0000313" key="3">
    <source>
        <dbReference type="Proteomes" id="UP000032633"/>
    </source>
</evidence>
<dbReference type="GO" id="GO:0016747">
    <property type="term" value="F:acyltransferase activity, transferring groups other than amino-acyl groups"/>
    <property type="evidence" value="ECO:0007669"/>
    <property type="project" value="InterPro"/>
</dbReference>